<dbReference type="InterPro" id="IPR016181">
    <property type="entry name" value="Acyl_CoA_acyltransferase"/>
</dbReference>
<name>R9CBQ7_9CLOT</name>
<proteinExistence type="predicted"/>
<dbReference type="Proteomes" id="UP000013988">
    <property type="component" value="Unassembled WGS sequence"/>
</dbReference>
<dbReference type="Gene3D" id="3.40.630.30">
    <property type="match status" value="1"/>
</dbReference>
<gene>
    <name evidence="1" type="ORF">A500_12159</name>
</gene>
<reference evidence="1 2" key="1">
    <citation type="submission" date="2013-03" db="EMBL/GenBank/DDBJ databases">
        <title>Whole genome shotgun sequencing of Clostridium sartagoforme AAU1.</title>
        <authorList>
            <person name="Joshi C.G."/>
            <person name="Duggirala S.M."/>
            <person name="Nathani N.M."/>
            <person name="Bhatt V.D."/>
            <person name="Patel A.K."/>
            <person name="Pandya P.R."/>
            <person name="KaPatel J.A."/>
        </authorList>
    </citation>
    <scope>NUCLEOTIDE SEQUENCE [LARGE SCALE GENOMIC DNA]</scope>
    <source>
        <strain evidence="1 2">AAU1</strain>
    </source>
</reference>
<accession>R9CBQ7</accession>
<dbReference type="SUPFAM" id="SSF55729">
    <property type="entry name" value="Acyl-CoA N-acyltransferases (Nat)"/>
    <property type="match status" value="1"/>
</dbReference>
<evidence type="ECO:0008006" key="3">
    <source>
        <dbReference type="Google" id="ProtNLM"/>
    </source>
</evidence>
<dbReference type="EMBL" id="ASRV01000147">
    <property type="protein sequence ID" value="EOR24646.1"/>
    <property type="molecule type" value="Genomic_DNA"/>
</dbReference>
<evidence type="ECO:0000313" key="2">
    <source>
        <dbReference type="Proteomes" id="UP000013988"/>
    </source>
</evidence>
<protein>
    <recommendedName>
        <fullName evidence="3">BioF2-like acetyltransferase domain-containing protein</fullName>
    </recommendedName>
</protein>
<dbReference type="PATRIC" id="fig|1202534.3.peg.2412"/>
<sequence>MNLQLNKIDIKNISLLSKWDQFVDDSLEGTFYHKSYWLLNNIGSNYKSAQKYELYYLSDANGNWIAAFYIPTAKKFGINFIVMPHMTPFGGVMISAIIHNLTISKKISNIKDINEIFINELKKQKLLYYSFSPEHKDVQPFIWNKYITSIRYTYRINLVDEKILWSNLQEKTSVNKGNKSDVTVKWGFTEYLDTYFELNDKSFSSQNISNFDNALTKKLLIELNKNNNCIIGIICDENNKEIGGCVLAYDNKRAYYIMGGISRENNFGMSYLLWEAILYTKNKLKLPVFDFEGSMIPSIEKYFRKFGGELVPYYSLNNILLTIKNHIK</sequence>
<evidence type="ECO:0000313" key="1">
    <source>
        <dbReference type="EMBL" id="EOR24646.1"/>
    </source>
</evidence>
<comment type="caution">
    <text evidence="1">The sequence shown here is derived from an EMBL/GenBank/DDBJ whole genome shotgun (WGS) entry which is preliminary data.</text>
</comment>
<dbReference type="AlphaFoldDB" id="R9CBQ7"/>
<dbReference type="RefSeq" id="WP_016207757.1">
    <property type="nucleotide sequence ID" value="NZ_ASRV01000147.1"/>
</dbReference>
<dbReference type="OrthoDB" id="116151at2"/>
<organism evidence="1 2">
    <name type="scientific">Clostridium sartagoforme AAU1</name>
    <dbReference type="NCBI Taxonomy" id="1202534"/>
    <lineage>
        <taxon>Bacteria</taxon>
        <taxon>Bacillati</taxon>
        <taxon>Bacillota</taxon>
        <taxon>Clostridia</taxon>
        <taxon>Eubacteriales</taxon>
        <taxon>Clostridiaceae</taxon>
        <taxon>Clostridium</taxon>
    </lineage>
</organism>
<keyword evidence="2" id="KW-1185">Reference proteome</keyword>